<organism evidence="16 17">
    <name type="scientific">Carpinus fangiana</name>
    <dbReference type="NCBI Taxonomy" id="176857"/>
    <lineage>
        <taxon>Eukaryota</taxon>
        <taxon>Viridiplantae</taxon>
        <taxon>Streptophyta</taxon>
        <taxon>Embryophyta</taxon>
        <taxon>Tracheophyta</taxon>
        <taxon>Spermatophyta</taxon>
        <taxon>Magnoliopsida</taxon>
        <taxon>eudicotyledons</taxon>
        <taxon>Gunneridae</taxon>
        <taxon>Pentapetalae</taxon>
        <taxon>rosids</taxon>
        <taxon>fabids</taxon>
        <taxon>Fagales</taxon>
        <taxon>Betulaceae</taxon>
        <taxon>Carpinus</taxon>
    </lineage>
</organism>
<evidence type="ECO:0000256" key="8">
    <source>
        <dbReference type="ARBA" id="ARBA00022833"/>
    </source>
</evidence>
<comment type="subcellular location">
    <subcellularLocation>
        <location evidence="1">Nucleus</location>
    </subcellularLocation>
</comment>
<keyword evidence="5" id="KW-0508">mRNA splicing</keyword>
<dbReference type="FunFam" id="3.30.70.330:FF:000272">
    <property type="entry name" value="Serine/arginine-rich splicing factor RS2Z32"/>
    <property type="match status" value="1"/>
</dbReference>
<keyword evidence="12" id="KW-0694">RNA-binding</keyword>
<dbReference type="InterPro" id="IPR035979">
    <property type="entry name" value="RBD_domain_sf"/>
</dbReference>
<dbReference type="SUPFAM" id="SSF54928">
    <property type="entry name" value="RNA-binding domain, RBD"/>
    <property type="match status" value="1"/>
</dbReference>
<dbReference type="GO" id="GO:0005681">
    <property type="term" value="C:spliceosomal complex"/>
    <property type="evidence" value="ECO:0007669"/>
    <property type="project" value="UniProtKB-KW"/>
</dbReference>
<keyword evidence="9" id="KW-0539">Nucleus</keyword>
<dbReference type="InterPro" id="IPR001878">
    <property type="entry name" value="Znf_CCHC"/>
</dbReference>
<comment type="similarity">
    <text evidence="10">Belongs to the splicing factor SR family. RS2Z subfamily.</text>
</comment>
<keyword evidence="3" id="KW-0507">mRNA processing</keyword>
<evidence type="ECO:0000256" key="5">
    <source>
        <dbReference type="ARBA" id="ARBA00022728"/>
    </source>
</evidence>
<keyword evidence="4" id="KW-0479">Metal-binding</keyword>
<dbReference type="Pfam" id="PF00098">
    <property type="entry name" value="zf-CCHC"/>
    <property type="match status" value="2"/>
</dbReference>
<feature type="domain" description="RRM" evidence="14">
    <location>
        <begin position="12"/>
        <end position="82"/>
    </location>
</feature>
<evidence type="ECO:0000256" key="13">
    <source>
        <dbReference type="SAM" id="MobiDB-lite"/>
    </source>
</evidence>
<evidence type="ECO:0000256" key="2">
    <source>
        <dbReference type="ARBA" id="ARBA00022553"/>
    </source>
</evidence>
<evidence type="ECO:0000256" key="11">
    <source>
        <dbReference type="PROSITE-ProRule" id="PRU00047"/>
    </source>
</evidence>
<feature type="compositionally biased region" description="Basic and acidic residues" evidence="13">
    <location>
        <begin position="185"/>
        <end position="209"/>
    </location>
</feature>
<keyword evidence="5" id="KW-0747">Spliceosome</keyword>
<dbReference type="PROSITE" id="PS50102">
    <property type="entry name" value="RRM"/>
    <property type="match status" value="1"/>
</dbReference>
<dbReference type="GO" id="GO:0000398">
    <property type="term" value="P:mRNA splicing, via spliceosome"/>
    <property type="evidence" value="ECO:0007669"/>
    <property type="project" value="UniProtKB-ARBA"/>
</dbReference>
<gene>
    <name evidence="16" type="ORF">FH972_017463</name>
</gene>
<keyword evidence="8" id="KW-0862">Zinc</keyword>
<dbReference type="EMBL" id="CM017327">
    <property type="protein sequence ID" value="KAE8099483.1"/>
    <property type="molecule type" value="Genomic_DNA"/>
</dbReference>
<feature type="region of interest" description="Disordered" evidence="13">
    <location>
        <begin position="183"/>
        <end position="335"/>
    </location>
</feature>
<dbReference type="SMART" id="SM00343">
    <property type="entry name" value="ZnF_C2HC"/>
    <property type="match status" value="2"/>
</dbReference>
<evidence type="ECO:0000256" key="6">
    <source>
        <dbReference type="ARBA" id="ARBA00022737"/>
    </source>
</evidence>
<accession>A0A5N6RKC6</accession>
<proteinExistence type="inferred from homology"/>
<dbReference type="InterPro" id="IPR012677">
    <property type="entry name" value="Nucleotide-bd_a/b_plait_sf"/>
</dbReference>
<evidence type="ECO:0000256" key="1">
    <source>
        <dbReference type="ARBA" id="ARBA00004123"/>
    </source>
</evidence>
<dbReference type="Gene3D" id="4.10.60.10">
    <property type="entry name" value="Zinc finger, CCHC-type"/>
    <property type="match status" value="2"/>
</dbReference>
<keyword evidence="7 11" id="KW-0863">Zinc-finger</keyword>
<dbReference type="InterPro" id="IPR036875">
    <property type="entry name" value="Znf_CCHC_sf"/>
</dbReference>
<feature type="region of interest" description="Disordered" evidence="13">
    <location>
        <begin position="140"/>
        <end position="159"/>
    </location>
</feature>
<dbReference type="Proteomes" id="UP000327013">
    <property type="component" value="Chromosome 7"/>
</dbReference>
<dbReference type="AlphaFoldDB" id="A0A5N6RKC6"/>
<feature type="domain" description="CCHC-type" evidence="15">
    <location>
        <begin position="105"/>
        <end position="120"/>
    </location>
</feature>
<evidence type="ECO:0000256" key="12">
    <source>
        <dbReference type="PROSITE-ProRule" id="PRU00176"/>
    </source>
</evidence>
<dbReference type="Pfam" id="PF00076">
    <property type="entry name" value="RRM_1"/>
    <property type="match status" value="1"/>
</dbReference>
<reference evidence="16 17" key="1">
    <citation type="submission" date="2019-06" db="EMBL/GenBank/DDBJ databases">
        <title>A chromosomal-level reference genome of Carpinus fangiana (Coryloideae, Betulaceae).</title>
        <authorList>
            <person name="Yang X."/>
            <person name="Wang Z."/>
            <person name="Zhang L."/>
            <person name="Hao G."/>
            <person name="Liu J."/>
            <person name="Yang Y."/>
        </authorList>
    </citation>
    <scope>NUCLEOTIDE SEQUENCE [LARGE SCALE GENOMIC DNA]</scope>
    <source>
        <strain evidence="16">Cfa_2016G</strain>
        <tissue evidence="16">Leaf</tissue>
    </source>
</reference>
<dbReference type="OrthoDB" id="1099063at2759"/>
<dbReference type="GO" id="GO:0003729">
    <property type="term" value="F:mRNA binding"/>
    <property type="evidence" value="ECO:0007669"/>
    <property type="project" value="UniProtKB-ARBA"/>
</dbReference>
<dbReference type="FunFam" id="4.10.60.10:FF:000003">
    <property type="entry name" value="serine/arginine-rich splicing factor RS2Z32-like isoform X1"/>
    <property type="match status" value="1"/>
</dbReference>
<dbReference type="SMART" id="SM00360">
    <property type="entry name" value="RRM"/>
    <property type="match status" value="1"/>
</dbReference>
<dbReference type="SUPFAM" id="SSF57756">
    <property type="entry name" value="Retrovirus zinc finger-like domains"/>
    <property type="match status" value="1"/>
</dbReference>
<evidence type="ECO:0000259" key="15">
    <source>
        <dbReference type="PROSITE" id="PS50158"/>
    </source>
</evidence>
<dbReference type="Gene3D" id="3.30.70.330">
    <property type="match status" value="1"/>
</dbReference>
<evidence type="ECO:0000259" key="14">
    <source>
        <dbReference type="PROSITE" id="PS50102"/>
    </source>
</evidence>
<evidence type="ECO:0000256" key="7">
    <source>
        <dbReference type="ARBA" id="ARBA00022771"/>
    </source>
</evidence>
<evidence type="ECO:0000313" key="17">
    <source>
        <dbReference type="Proteomes" id="UP000327013"/>
    </source>
</evidence>
<dbReference type="PANTHER" id="PTHR48038">
    <property type="entry name" value="RIBONUCLEOPROTEIN RB97D"/>
    <property type="match status" value="1"/>
</dbReference>
<dbReference type="GO" id="GO:0008270">
    <property type="term" value="F:zinc ion binding"/>
    <property type="evidence" value="ECO:0007669"/>
    <property type="project" value="UniProtKB-KW"/>
</dbReference>
<dbReference type="PANTHER" id="PTHR48038:SF1">
    <property type="entry name" value="RIBONUCLEOPROTEIN RB97D"/>
    <property type="match status" value="1"/>
</dbReference>
<evidence type="ECO:0000256" key="10">
    <source>
        <dbReference type="ARBA" id="ARBA00061281"/>
    </source>
</evidence>
<dbReference type="PROSITE" id="PS50158">
    <property type="entry name" value="ZF_CCHC"/>
    <property type="match status" value="2"/>
</dbReference>
<evidence type="ECO:0000313" key="16">
    <source>
        <dbReference type="EMBL" id="KAE8099483.1"/>
    </source>
</evidence>
<feature type="compositionally biased region" description="Basic and acidic residues" evidence="13">
    <location>
        <begin position="222"/>
        <end position="236"/>
    </location>
</feature>
<evidence type="ECO:0000256" key="3">
    <source>
        <dbReference type="ARBA" id="ARBA00022664"/>
    </source>
</evidence>
<evidence type="ECO:0000256" key="4">
    <source>
        <dbReference type="ARBA" id="ARBA00022723"/>
    </source>
</evidence>
<sequence>MPRYDDRYGSKTRLYVGRLSTRTRSRDLERLFSRYGRVRDVDMKRDYAFVEFSDPRDADDAQYSLNGRDFDGSRVIVEFAKGVSSLDLMILMKLLGRGPPPGSGRCFNCGIDGHWARDCKAGDWKNKCYRCGERGHIEKNCKNSPKKIKRGKSYSLSPARSVSPRRELWIVHFLDVGKCRSRSPLRRERSLEREDRSRSPRNRSPEPAKGRKRSLTPDEDSPQERRPRNRSPEPAKGRKRSLTPDEGSPQERRPTSPKNGRLAAEQDGSNYSESPRRKSRSPFSPERESPVDRSYPSPEANGHGRCVSPNYNDDRSPVVDEDGDNARSPRGSPSP</sequence>
<protein>
    <submittedName>
        <fullName evidence="16">Uncharacterized protein</fullName>
    </submittedName>
</protein>
<keyword evidence="6" id="KW-0677">Repeat</keyword>
<evidence type="ECO:0000256" key="9">
    <source>
        <dbReference type="ARBA" id="ARBA00023242"/>
    </source>
</evidence>
<keyword evidence="2" id="KW-0597">Phosphoprotein</keyword>
<feature type="domain" description="CCHC-type" evidence="15">
    <location>
        <begin position="127"/>
        <end position="143"/>
    </location>
</feature>
<name>A0A5N6RKC6_9ROSI</name>
<dbReference type="InterPro" id="IPR000504">
    <property type="entry name" value="RRM_dom"/>
</dbReference>
<keyword evidence="17" id="KW-1185">Reference proteome</keyword>